<sequence>MEKSAAGAGPGRRAEKGRAFAKSLCRAGDFRLRNPYVRRRATIARLRLKWRAKPLGWDERAPRRLG</sequence>
<dbReference type="KEGG" id="mtun:MTUNDRAET4_3873"/>
<dbReference type="EMBL" id="LR536450">
    <property type="protein sequence ID" value="VFU10754.1"/>
    <property type="molecule type" value="Genomic_DNA"/>
</dbReference>
<dbReference type="Proteomes" id="UP000294360">
    <property type="component" value="Chromosome"/>
</dbReference>
<gene>
    <name evidence="1" type="ORF">MTUNDRAET4_3873</name>
</gene>
<accession>A0A4U8Z5F6</accession>
<evidence type="ECO:0000313" key="2">
    <source>
        <dbReference type="Proteomes" id="UP000294360"/>
    </source>
</evidence>
<proteinExistence type="predicted"/>
<dbReference type="AlphaFoldDB" id="A0A4U8Z5F6"/>
<evidence type="ECO:0000313" key="1">
    <source>
        <dbReference type="EMBL" id="VFU10754.1"/>
    </source>
</evidence>
<protein>
    <submittedName>
        <fullName evidence="1">Uncharacterized protein</fullName>
    </submittedName>
</protein>
<organism evidence="1 2">
    <name type="scientific">Methylocella tundrae</name>
    <dbReference type="NCBI Taxonomy" id="227605"/>
    <lineage>
        <taxon>Bacteria</taxon>
        <taxon>Pseudomonadati</taxon>
        <taxon>Pseudomonadota</taxon>
        <taxon>Alphaproteobacteria</taxon>
        <taxon>Hyphomicrobiales</taxon>
        <taxon>Beijerinckiaceae</taxon>
        <taxon>Methylocella</taxon>
    </lineage>
</organism>
<name>A0A4U8Z5F6_METTU</name>
<reference evidence="1 2" key="1">
    <citation type="submission" date="2019-03" db="EMBL/GenBank/DDBJ databases">
        <authorList>
            <person name="Kox A.R. M."/>
        </authorList>
    </citation>
    <scope>NUCLEOTIDE SEQUENCE [LARGE SCALE GENOMIC DNA]</scope>
    <source>
        <strain evidence="1">MTUNDRAET4 annotated genome</strain>
    </source>
</reference>